<feature type="compositionally biased region" description="Low complexity" evidence="1">
    <location>
        <begin position="19"/>
        <end position="40"/>
    </location>
</feature>
<feature type="region of interest" description="Disordered" evidence="1">
    <location>
        <begin position="15"/>
        <end position="58"/>
    </location>
</feature>
<sequence>MKWVTLLKDIKEKVGLTQSPSSSSSTASASYSSLAPSSSARDNNALSAHQGSLSSPESVMHSIELELDFKRFWEEFRSSSLKRF</sequence>
<evidence type="ECO:0000313" key="2">
    <source>
        <dbReference type="EMBL" id="EXB93628.1"/>
    </source>
</evidence>
<dbReference type="eggNOG" id="KOG1788">
    <property type="taxonomic scope" value="Eukaryota"/>
</dbReference>
<reference evidence="3" key="1">
    <citation type="submission" date="2013-01" db="EMBL/GenBank/DDBJ databases">
        <title>Draft Genome Sequence of a Mulberry Tree, Morus notabilis C.K. Schneid.</title>
        <authorList>
            <person name="He N."/>
            <person name="Zhao S."/>
        </authorList>
    </citation>
    <scope>NUCLEOTIDE SEQUENCE</scope>
</reference>
<dbReference type="STRING" id="981085.W9RRN8"/>
<dbReference type="EMBL" id="KE345083">
    <property type="protein sequence ID" value="EXB93628.1"/>
    <property type="molecule type" value="Genomic_DNA"/>
</dbReference>
<accession>W9RRN8</accession>
<name>W9RRN8_9ROSA</name>
<proteinExistence type="predicted"/>
<protein>
    <submittedName>
        <fullName evidence="2">Uncharacterized protein</fullName>
    </submittedName>
</protein>
<organism evidence="2 3">
    <name type="scientific">Morus notabilis</name>
    <dbReference type="NCBI Taxonomy" id="981085"/>
    <lineage>
        <taxon>Eukaryota</taxon>
        <taxon>Viridiplantae</taxon>
        <taxon>Streptophyta</taxon>
        <taxon>Embryophyta</taxon>
        <taxon>Tracheophyta</taxon>
        <taxon>Spermatophyta</taxon>
        <taxon>Magnoliopsida</taxon>
        <taxon>eudicotyledons</taxon>
        <taxon>Gunneridae</taxon>
        <taxon>Pentapetalae</taxon>
        <taxon>rosids</taxon>
        <taxon>fabids</taxon>
        <taxon>Rosales</taxon>
        <taxon>Moraceae</taxon>
        <taxon>Moreae</taxon>
        <taxon>Morus</taxon>
    </lineage>
</organism>
<evidence type="ECO:0000313" key="3">
    <source>
        <dbReference type="Proteomes" id="UP000030645"/>
    </source>
</evidence>
<dbReference type="Proteomes" id="UP000030645">
    <property type="component" value="Unassembled WGS sequence"/>
</dbReference>
<feature type="compositionally biased region" description="Polar residues" evidence="1">
    <location>
        <begin position="41"/>
        <end position="57"/>
    </location>
</feature>
<dbReference type="AlphaFoldDB" id="W9RRN8"/>
<gene>
    <name evidence="2" type="ORF">L484_018013</name>
</gene>
<keyword evidence="3" id="KW-1185">Reference proteome</keyword>
<evidence type="ECO:0000256" key="1">
    <source>
        <dbReference type="SAM" id="MobiDB-lite"/>
    </source>
</evidence>